<reference evidence="2 3" key="1">
    <citation type="submission" date="2021-03" db="EMBL/GenBank/DDBJ databases">
        <title>Sequencing the genomes of 1000 actinobacteria strains.</title>
        <authorList>
            <person name="Klenk H.-P."/>
        </authorList>
    </citation>
    <scope>NUCLEOTIDE SEQUENCE [LARGE SCALE GENOMIC DNA]</scope>
    <source>
        <strain evidence="2 3">DSM 15797</strain>
    </source>
</reference>
<gene>
    <name evidence="2" type="ORF">JOF47_000113</name>
</gene>
<keyword evidence="1" id="KW-0812">Transmembrane</keyword>
<dbReference type="RefSeq" id="WP_209995249.1">
    <property type="nucleotide sequence ID" value="NZ_BAAAJY010000008.1"/>
</dbReference>
<evidence type="ECO:0000313" key="3">
    <source>
        <dbReference type="Proteomes" id="UP001296993"/>
    </source>
</evidence>
<name>A0ABS4X815_9MICC</name>
<keyword evidence="1" id="KW-1133">Transmembrane helix</keyword>
<keyword evidence="1" id="KW-0472">Membrane</keyword>
<evidence type="ECO:0000256" key="1">
    <source>
        <dbReference type="SAM" id="Phobius"/>
    </source>
</evidence>
<dbReference type="Proteomes" id="UP001296993">
    <property type="component" value="Unassembled WGS sequence"/>
</dbReference>
<accession>A0ABS4X815</accession>
<evidence type="ECO:0000313" key="2">
    <source>
        <dbReference type="EMBL" id="MBP2384602.1"/>
    </source>
</evidence>
<protein>
    <submittedName>
        <fullName evidence="2">Uncharacterized protein</fullName>
    </submittedName>
</protein>
<proteinExistence type="predicted"/>
<organism evidence="2 3">
    <name type="scientific">Paeniglutamicibacter kerguelensis</name>
    <dbReference type="NCBI Taxonomy" id="254788"/>
    <lineage>
        <taxon>Bacteria</taxon>
        <taxon>Bacillati</taxon>
        <taxon>Actinomycetota</taxon>
        <taxon>Actinomycetes</taxon>
        <taxon>Micrococcales</taxon>
        <taxon>Micrococcaceae</taxon>
        <taxon>Paeniglutamicibacter</taxon>
    </lineage>
</organism>
<keyword evidence="3" id="KW-1185">Reference proteome</keyword>
<comment type="caution">
    <text evidence="2">The sequence shown here is derived from an EMBL/GenBank/DDBJ whole genome shotgun (WGS) entry which is preliminary data.</text>
</comment>
<sequence>MAASWGLSAPVDTWLWNAAERTDTSISRTGPQEFIPQLWLWALIPAGIYLTVGLFRFRKTSVQSA</sequence>
<feature type="transmembrane region" description="Helical" evidence="1">
    <location>
        <begin position="38"/>
        <end position="57"/>
    </location>
</feature>
<dbReference type="EMBL" id="JAGIOF010000001">
    <property type="protein sequence ID" value="MBP2384602.1"/>
    <property type="molecule type" value="Genomic_DNA"/>
</dbReference>